<organism evidence="1 2">
    <name type="scientific">Tenacibaculum skagerrakense</name>
    <dbReference type="NCBI Taxonomy" id="186571"/>
    <lineage>
        <taxon>Bacteria</taxon>
        <taxon>Pseudomonadati</taxon>
        <taxon>Bacteroidota</taxon>
        <taxon>Flavobacteriia</taxon>
        <taxon>Flavobacteriales</taxon>
        <taxon>Flavobacteriaceae</taxon>
        <taxon>Tenacibaculum</taxon>
    </lineage>
</organism>
<dbReference type="RefSeq" id="WP_132794891.1">
    <property type="nucleotide sequence ID" value="NZ_SLXM01000006.1"/>
</dbReference>
<reference evidence="1 2" key="1">
    <citation type="submission" date="2019-03" db="EMBL/GenBank/DDBJ databases">
        <title>Genomic Encyclopedia of Type Strains, Phase IV (KMG-IV): sequencing the most valuable type-strain genomes for metagenomic binning, comparative biology and taxonomic classification.</title>
        <authorList>
            <person name="Goeker M."/>
        </authorList>
    </citation>
    <scope>NUCLEOTIDE SEQUENCE [LARGE SCALE GENOMIC DNA]</scope>
    <source>
        <strain evidence="1 2">DSM 14836</strain>
    </source>
</reference>
<gene>
    <name evidence="1" type="ORF">EV195_1067</name>
</gene>
<evidence type="ECO:0000313" key="2">
    <source>
        <dbReference type="Proteomes" id="UP000294564"/>
    </source>
</evidence>
<comment type="caution">
    <text evidence="1">The sequence shown here is derived from an EMBL/GenBank/DDBJ whole genome shotgun (WGS) entry which is preliminary data.</text>
</comment>
<dbReference type="EMBL" id="SLXM01000006">
    <property type="protein sequence ID" value="TCP24210.1"/>
    <property type="molecule type" value="Genomic_DNA"/>
</dbReference>
<evidence type="ECO:0000313" key="1">
    <source>
        <dbReference type="EMBL" id="TCP24210.1"/>
    </source>
</evidence>
<dbReference type="PROSITE" id="PS51257">
    <property type="entry name" value="PROKAR_LIPOPROTEIN"/>
    <property type="match status" value="1"/>
</dbReference>
<protein>
    <submittedName>
        <fullName evidence="1">Uncharacterized protein</fullName>
    </submittedName>
</protein>
<keyword evidence="2" id="KW-1185">Reference proteome</keyword>
<proteinExistence type="predicted"/>
<accession>A0A4R2NQU6</accession>
<sequence>MKKLLIFGTFLTLFISCQDDVKTHEELINSNNDEILMNRTGFISVDEESNCEDYNSFKPSSDGITGSFTLKATLDIYEPNTEGCNYITFTGKYNKQTKELKEVKVIYDGTVKSFAEIQTKFVIHSYDVSWYNVTGNKFRLNFIMEKQYARSNEIGIETYHFPTTPPNPNITVVSDPFNSTPSDSSTTGDNFYVGNTKFSADFGVYSVQSEGKMIEFELE</sequence>
<dbReference type="Proteomes" id="UP000294564">
    <property type="component" value="Unassembled WGS sequence"/>
</dbReference>
<dbReference type="AlphaFoldDB" id="A0A4R2NQU6"/>
<name>A0A4R2NQU6_9FLAO</name>